<evidence type="ECO:0000256" key="4">
    <source>
        <dbReference type="ARBA" id="ARBA00022692"/>
    </source>
</evidence>
<dbReference type="CDD" id="cd06261">
    <property type="entry name" value="TM_PBP2"/>
    <property type="match status" value="1"/>
</dbReference>
<dbReference type="Pfam" id="PF00528">
    <property type="entry name" value="BPD_transp_1"/>
    <property type="match status" value="1"/>
</dbReference>
<evidence type="ECO:0000256" key="7">
    <source>
        <dbReference type="RuleBase" id="RU363032"/>
    </source>
</evidence>
<feature type="domain" description="ABC transmembrane type-1" evidence="8">
    <location>
        <begin position="80"/>
        <end position="267"/>
    </location>
</feature>
<dbReference type="PANTHER" id="PTHR30043:SF8">
    <property type="entry name" value="ABC TRANSPORTER, PERMEASE PROTEIN CC0363, PUTATIVE-RELATED"/>
    <property type="match status" value="1"/>
</dbReference>
<proteinExistence type="inferred from homology"/>
<feature type="transmembrane region" description="Helical" evidence="7">
    <location>
        <begin position="194"/>
        <end position="213"/>
    </location>
</feature>
<comment type="caution">
    <text evidence="9">The sequence shown here is derived from an EMBL/GenBank/DDBJ whole genome shotgun (WGS) entry which is preliminary data.</text>
</comment>
<reference evidence="9 10" key="1">
    <citation type="submission" date="2013-08" db="EMBL/GenBank/DDBJ databases">
        <authorList>
            <person name="Huang J."/>
            <person name="Wang G."/>
        </authorList>
    </citation>
    <scope>NUCLEOTIDE SEQUENCE [LARGE SCALE GENOMIC DNA]</scope>
    <source>
        <strain evidence="9 10">JSM 072002</strain>
    </source>
</reference>
<keyword evidence="5 7" id="KW-1133">Transmembrane helix</keyword>
<dbReference type="Gene3D" id="1.10.3720.10">
    <property type="entry name" value="MetI-like"/>
    <property type="match status" value="1"/>
</dbReference>
<accession>A0A0A5G9H0</accession>
<keyword evidence="4 7" id="KW-0812">Transmembrane</keyword>
<keyword evidence="10" id="KW-1185">Reference proteome</keyword>
<feature type="transmembrane region" description="Helical" evidence="7">
    <location>
        <begin position="84"/>
        <end position="104"/>
    </location>
</feature>
<evidence type="ECO:0000256" key="1">
    <source>
        <dbReference type="ARBA" id="ARBA00004141"/>
    </source>
</evidence>
<dbReference type="InterPro" id="IPR005769">
    <property type="entry name" value="PhnE/PtxC"/>
</dbReference>
<keyword evidence="3 7" id="KW-0813">Transport</keyword>
<dbReference type="eggNOG" id="COG3639">
    <property type="taxonomic scope" value="Bacteria"/>
</dbReference>
<evidence type="ECO:0000313" key="9">
    <source>
        <dbReference type="EMBL" id="KGX87760.1"/>
    </source>
</evidence>
<feature type="transmembrane region" description="Helical" evidence="7">
    <location>
        <begin position="220"/>
        <end position="239"/>
    </location>
</feature>
<gene>
    <name evidence="9" type="ORF">N784_14205</name>
</gene>
<dbReference type="STRING" id="1385512.N784_14205"/>
<feature type="transmembrane region" description="Helical" evidence="7">
    <location>
        <begin position="136"/>
        <end position="159"/>
    </location>
</feature>
<evidence type="ECO:0000256" key="5">
    <source>
        <dbReference type="ARBA" id="ARBA00022989"/>
    </source>
</evidence>
<dbReference type="EMBL" id="AVPG01000005">
    <property type="protein sequence ID" value="KGX87760.1"/>
    <property type="molecule type" value="Genomic_DNA"/>
</dbReference>
<dbReference type="SUPFAM" id="SSF161098">
    <property type="entry name" value="MetI-like"/>
    <property type="match status" value="1"/>
</dbReference>
<dbReference type="PROSITE" id="PS50928">
    <property type="entry name" value="ABC_TM1"/>
    <property type="match status" value="1"/>
</dbReference>
<dbReference type="InterPro" id="IPR035906">
    <property type="entry name" value="MetI-like_sf"/>
</dbReference>
<dbReference type="GO" id="GO:0030313">
    <property type="term" value="C:cell envelope"/>
    <property type="evidence" value="ECO:0007669"/>
    <property type="project" value="UniProtKB-SubCell"/>
</dbReference>
<evidence type="ECO:0000256" key="3">
    <source>
        <dbReference type="ARBA" id="ARBA00022448"/>
    </source>
</evidence>
<comment type="similarity">
    <text evidence="7">Belongs to the binding-protein-dependent transport system permease family.</text>
</comment>
<name>A0A0A5G9H0_9BACI</name>
<evidence type="ECO:0000313" key="10">
    <source>
        <dbReference type="Proteomes" id="UP000030401"/>
    </source>
</evidence>
<organism evidence="9 10">
    <name type="scientific">Pontibacillus litoralis JSM 072002</name>
    <dbReference type="NCBI Taxonomy" id="1385512"/>
    <lineage>
        <taxon>Bacteria</taxon>
        <taxon>Bacillati</taxon>
        <taxon>Bacillota</taxon>
        <taxon>Bacilli</taxon>
        <taxon>Bacillales</taxon>
        <taxon>Bacillaceae</taxon>
        <taxon>Pontibacillus</taxon>
    </lineage>
</organism>
<dbReference type="PANTHER" id="PTHR30043">
    <property type="entry name" value="PHOSPHONATES TRANSPORT SYSTEM PERMEASE PROTEIN"/>
    <property type="match status" value="1"/>
</dbReference>
<protein>
    <submittedName>
        <fullName evidence="9">Alkylphosphonate ABC transporter permease</fullName>
    </submittedName>
</protein>
<dbReference type="InterPro" id="IPR000515">
    <property type="entry name" value="MetI-like"/>
</dbReference>
<dbReference type="GO" id="GO:0015416">
    <property type="term" value="F:ABC-type phosphonate transporter activity"/>
    <property type="evidence" value="ECO:0007669"/>
    <property type="project" value="InterPro"/>
</dbReference>
<comment type="subcellular location">
    <subcellularLocation>
        <location evidence="2">Cell envelope</location>
    </subcellularLocation>
    <subcellularLocation>
        <location evidence="7">Cell membrane</location>
        <topology evidence="7">Multi-pass membrane protein</topology>
    </subcellularLocation>
    <subcellularLocation>
        <location evidence="1">Membrane</location>
        <topology evidence="1">Multi-pass membrane protein</topology>
    </subcellularLocation>
</comment>
<dbReference type="GO" id="GO:0005886">
    <property type="term" value="C:plasma membrane"/>
    <property type="evidence" value="ECO:0007669"/>
    <property type="project" value="UniProtKB-SubCell"/>
</dbReference>
<sequence>MMNRQAVLPPRPKRSLKSMSKTYGLSLLFLFIFIWSALGTIDKVNWSRVFSMHTIANIDRVIPKLFQPNFDKLDRVLELMFETLFIAFTGSLMAAILAIPLGFLTAKNMMGTSPIGKVVNAICKLLLNAIRTFPEILLALIFVASIGPSPFAGVLAIAIGSTGMLGKLYGEVIETIDMQVVEALEANGANKIQILFYGIIPQIVPEFLSYAIYRFEIDVRASTILGIIGAGGIGTMIVISQQNRNWDEVSLILIVIIVTVTIIDNISAFIRKRLV</sequence>
<dbReference type="AlphaFoldDB" id="A0A0A5G9H0"/>
<evidence type="ECO:0000259" key="8">
    <source>
        <dbReference type="PROSITE" id="PS50928"/>
    </source>
</evidence>
<evidence type="ECO:0000256" key="6">
    <source>
        <dbReference type="ARBA" id="ARBA00023136"/>
    </source>
</evidence>
<keyword evidence="6 7" id="KW-0472">Membrane</keyword>
<feature type="transmembrane region" description="Helical" evidence="7">
    <location>
        <begin position="251"/>
        <end position="270"/>
    </location>
</feature>
<evidence type="ECO:0000256" key="2">
    <source>
        <dbReference type="ARBA" id="ARBA00004196"/>
    </source>
</evidence>
<dbReference type="Proteomes" id="UP000030401">
    <property type="component" value="Unassembled WGS sequence"/>
</dbReference>
<dbReference type="NCBIfam" id="TIGR01097">
    <property type="entry name" value="PhnE"/>
    <property type="match status" value="1"/>
</dbReference>